<gene>
    <name evidence="8" type="ORF">HPS56_02505</name>
</gene>
<proteinExistence type="predicted"/>
<feature type="domain" description="DZANK-type" evidence="7">
    <location>
        <begin position="195"/>
        <end position="242"/>
    </location>
</feature>
<protein>
    <submittedName>
        <fullName evidence="8">RDD family protein</fullName>
    </submittedName>
</protein>
<evidence type="ECO:0000256" key="2">
    <source>
        <dbReference type="ARBA" id="ARBA00022692"/>
    </source>
</evidence>
<feature type="domain" description="RDD" evidence="6">
    <location>
        <begin position="269"/>
        <end position="408"/>
    </location>
</feature>
<evidence type="ECO:0000256" key="4">
    <source>
        <dbReference type="ARBA" id="ARBA00023136"/>
    </source>
</evidence>
<organism evidence="8 9">
    <name type="scientific">Xylanibacter muris</name>
    <dbReference type="NCBI Taxonomy" id="2736290"/>
    <lineage>
        <taxon>Bacteria</taxon>
        <taxon>Pseudomonadati</taxon>
        <taxon>Bacteroidota</taxon>
        <taxon>Bacteroidia</taxon>
        <taxon>Bacteroidales</taxon>
        <taxon>Prevotellaceae</taxon>
        <taxon>Xylanibacter</taxon>
    </lineage>
</organism>
<name>A0ABX2AJC5_9BACT</name>
<evidence type="ECO:0000256" key="1">
    <source>
        <dbReference type="ARBA" id="ARBA00004141"/>
    </source>
</evidence>
<dbReference type="PANTHER" id="PTHR38480:SF1">
    <property type="entry name" value="SLR0254 PROTEIN"/>
    <property type="match status" value="1"/>
</dbReference>
<feature type="transmembrane region" description="Helical" evidence="5">
    <location>
        <begin position="318"/>
        <end position="335"/>
    </location>
</feature>
<reference evidence="8 9" key="1">
    <citation type="submission" date="2020-05" db="EMBL/GenBank/DDBJ databases">
        <title>Distinct polysaccharide utilization as determinants for interspecies competition between intestinal Prevotella spp.</title>
        <authorList>
            <person name="Galvez E.J.C."/>
            <person name="Iljazovic A."/>
            <person name="Strowig T."/>
        </authorList>
    </citation>
    <scope>NUCLEOTIDE SEQUENCE [LARGE SCALE GENOMIC DNA]</scope>
    <source>
        <strain evidence="8 9">PMUR</strain>
    </source>
</reference>
<dbReference type="RefSeq" id="WP_172273376.1">
    <property type="nucleotide sequence ID" value="NZ_CASGMU010000002.1"/>
</dbReference>
<dbReference type="InterPro" id="IPR025874">
    <property type="entry name" value="DZR"/>
</dbReference>
<sequence>MKILKTVTKDQVHLLMDFNYNNVYGRIKYVLGEDAVLFSDIHIKKPEVHWVVRDDAEYVAFSELPSEKVSMVKKLLSEKISYVRSVLSGDSLIGDYVAKITTYPSDDYVFVKESNGELNVVIAGWGCKSSAQDNKDVSHIEDCAEEYFGEHVSDNANMEPSNTSTVEQGAYNSSHVGNKTSFSVQTNNEQQELVCPKCMTTYPAGSTFCPRDGEKLTTSNNLAYYCEKCGTKYNSDTKFCPKDGGTVVCRIAGQHYSQQFDTNVSFEKASLGSRFLASLLDGLICGVLAIPAIVLYAIGLSNATHNYDYYEDGKAGGYFFFAFILYLVPLTYTFIKDGLGNGQSWGKKAMGLRIIKVKDCSKCTKGASALRALVSTLVSIIPLVGWIIEPIMVLTTSDGRRLADKAAGTMVVNS</sequence>
<dbReference type="InterPro" id="IPR010432">
    <property type="entry name" value="RDD"/>
</dbReference>
<evidence type="ECO:0000259" key="7">
    <source>
        <dbReference type="Pfam" id="PF12773"/>
    </source>
</evidence>
<dbReference type="Pfam" id="PF12773">
    <property type="entry name" value="DZR"/>
    <property type="match status" value="1"/>
</dbReference>
<evidence type="ECO:0000259" key="6">
    <source>
        <dbReference type="Pfam" id="PF06271"/>
    </source>
</evidence>
<dbReference type="EMBL" id="JABKKF010000002">
    <property type="protein sequence ID" value="NPD91231.1"/>
    <property type="molecule type" value="Genomic_DNA"/>
</dbReference>
<keyword evidence="4 5" id="KW-0472">Membrane</keyword>
<accession>A0ABX2AJC5</accession>
<evidence type="ECO:0000256" key="3">
    <source>
        <dbReference type="ARBA" id="ARBA00022989"/>
    </source>
</evidence>
<keyword evidence="3 5" id="KW-1133">Transmembrane helix</keyword>
<dbReference type="Pfam" id="PF06271">
    <property type="entry name" value="RDD"/>
    <property type="match status" value="1"/>
</dbReference>
<evidence type="ECO:0000313" key="8">
    <source>
        <dbReference type="EMBL" id="NPD91231.1"/>
    </source>
</evidence>
<comment type="caution">
    <text evidence="8">The sequence shown here is derived from an EMBL/GenBank/DDBJ whole genome shotgun (WGS) entry which is preliminary data.</text>
</comment>
<keyword evidence="2 5" id="KW-0812">Transmembrane</keyword>
<dbReference type="Proteomes" id="UP000714420">
    <property type="component" value="Unassembled WGS sequence"/>
</dbReference>
<keyword evidence="9" id="KW-1185">Reference proteome</keyword>
<dbReference type="PANTHER" id="PTHR38480">
    <property type="entry name" value="SLR0254 PROTEIN"/>
    <property type="match status" value="1"/>
</dbReference>
<feature type="transmembrane region" description="Helical" evidence="5">
    <location>
        <begin position="368"/>
        <end position="388"/>
    </location>
</feature>
<evidence type="ECO:0000313" key="9">
    <source>
        <dbReference type="Proteomes" id="UP000714420"/>
    </source>
</evidence>
<comment type="subcellular location">
    <subcellularLocation>
        <location evidence="1">Membrane</location>
        <topology evidence="1">Multi-pass membrane protein</topology>
    </subcellularLocation>
</comment>
<evidence type="ECO:0000256" key="5">
    <source>
        <dbReference type="SAM" id="Phobius"/>
    </source>
</evidence>
<feature type="transmembrane region" description="Helical" evidence="5">
    <location>
        <begin position="275"/>
        <end position="298"/>
    </location>
</feature>